<gene>
    <name evidence="1" type="ORF">LR394_00400</name>
</gene>
<dbReference type="SUPFAM" id="SSF55144">
    <property type="entry name" value="LigT-like"/>
    <property type="match status" value="1"/>
</dbReference>
<dbReference type="RefSeq" id="WP_231438268.1">
    <property type="nucleotide sequence ID" value="NZ_JAJOMB010000001.1"/>
</dbReference>
<proteinExistence type="predicted"/>
<dbReference type="GO" id="GO:0016874">
    <property type="term" value="F:ligase activity"/>
    <property type="evidence" value="ECO:0007669"/>
    <property type="project" value="UniProtKB-KW"/>
</dbReference>
<dbReference type="Gene3D" id="3.90.1140.10">
    <property type="entry name" value="Cyclic phosphodiesterase"/>
    <property type="match status" value="1"/>
</dbReference>
<sequence length="179" mass="19494">MTQSLELLLDPELDALVRDQWDELRAAGLPSQGNHSGPSNAPHITLAVAQKVPDEIEDALRALALQVPVSIRLGGLLWFGQRDGRQILVRSVVVNPELLALQAEAARLYAGLPGTDDLLTPGRWSPHVTLGRRFRPDQVGAAFQTLGYFSESEGQAVALRRWDSDAKHAWTLLPPGDPA</sequence>
<protein>
    <submittedName>
        <fullName evidence="1">2'-5' RNA ligase family protein</fullName>
    </submittedName>
</protein>
<evidence type="ECO:0000313" key="2">
    <source>
        <dbReference type="Proteomes" id="UP001138997"/>
    </source>
</evidence>
<dbReference type="EMBL" id="JAJOMB010000001">
    <property type="protein sequence ID" value="MCD5309340.1"/>
    <property type="molecule type" value="Genomic_DNA"/>
</dbReference>
<comment type="caution">
    <text evidence="1">The sequence shown here is derived from an EMBL/GenBank/DDBJ whole genome shotgun (WGS) entry which is preliminary data.</text>
</comment>
<organism evidence="1 2">
    <name type="scientific">Kineosporia babensis</name>
    <dbReference type="NCBI Taxonomy" id="499548"/>
    <lineage>
        <taxon>Bacteria</taxon>
        <taxon>Bacillati</taxon>
        <taxon>Actinomycetota</taxon>
        <taxon>Actinomycetes</taxon>
        <taxon>Kineosporiales</taxon>
        <taxon>Kineosporiaceae</taxon>
        <taxon>Kineosporia</taxon>
    </lineage>
</organism>
<keyword evidence="2" id="KW-1185">Reference proteome</keyword>
<accession>A0A9X1SS87</accession>
<reference evidence="1" key="1">
    <citation type="submission" date="2021-11" db="EMBL/GenBank/DDBJ databases">
        <title>Streptomyces corallinus and Kineosporia corallina sp. nov., two new coral-derived marine actinobacteria.</title>
        <authorList>
            <person name="Buangrab K."/>
            <person name="Sutthacheep M."/>
            <person name="Yeemin T."/>
            <person name="Harunari E."/>
            <person name="Igarashi Y."/>
            <person name="Sripreechasak P."/>
            <person name="Kanchanasin P."/>
            <person name="Tanasupawat S."/>
            <person name="Phongsopitanun W."/>
        </authorList>
    </citation>
    <scope>NUCLEOTIDE SEQUENCE</scope>
    <source>
        <strain evidence="1">JCM 31032</strain>
    </source>
</reference>
<dbReference type="InterPro" id="IPR009097">
    <property type="entry name" value="Cyclic_Pdiesterase"/>
</dbReference>
<dbReference type="Pfam" id="PF13563">
    <property type="entry name" value="2_5_RNA_ligase2"/>
    <property type="match status" value="1"/>
</dbReference>
<dbReference type="AlphaFoldDB" id="A0A9X1SS87"/>
<evidence type="ECO:0000313" key="1">
    <source>
        <dbReference type="EMBL" id="MCD5309340.1"/>
    </source>
</evidence>
<dbReference type="Proteomes" id="UP001138997">
    <property type="component" value="Unassembled WGS sequence"/>
</dbReference>
<keyword evidence="1" id="KW-0436">Ligase</keyword>
<name>A0A9X1SS87_9ACTN</name>